<dbReference type="Gene3D" id="1.20.58.340">
    <property type="entry name" value="Magnesium transport protein CorA, transmembrane region"/>
    <property type="match status" value="2"/>
</dbReference>
<comment type="subcellular location">
    <subcellularLocation>
        <location evidence="1">Cell membrane</location>
        <topology evidence="1">Multi-pass membrane protein</topology>
    </subcellularLocation>
    <subcellularLocation>
        <location evidence="8">Membrane</location>
        <topology evidence="8">Multi-pass membrane protein</topology>
    </subcellularLocation>
</comment>
<evidence type="ECO:0000256" key="6">
    <source>
        <dbReference type="ARBA" id="ARBA00022989"/>
    </source>
</evidence>
<dbReference type="PANTHER" id="PTHR46494:SF1">
    <property type="entry name" value="CORA FAMILY METAL ION TRANSPORTER (EUROFUNG)"/>
    <property type="match status" value="1"/>
</dbReference>
<sequence length="326" mass="39310">MIRNYAIDESEEIFYNLPLEELGRDGVKWVWVDLYQPTEEEIQILSDYFRFHPLAIEDCLDDLNQRPKIDFYPDYQFLVIHALEREIPRPIELDMFVNEKFIVTFHKQPLAELEYNWERLKESQSRIKGPFFLMHTLIDKMVDEYFPHVYRIEEELNTIEDNTENESIGELMEQLFDLRAELSKLRRTILPMRDLLYRIIHSERLGSIMEQHLYFHDVHDHLLKLVEMIESHRDFSSDIRDSYLSLNSNNMNRTMMTLTVITTIFMPLTFIAGVYGMNFDYMPELHWHYGYFVVLAAMFAIGVYMYLFFVKKGWLRLGKKRSEPKR</sequence>
<comment type="caution">
    <text evidence="9">The sequence shown here is derived from an EMBL/GenBank/DDBJ whole genome shotgun (WGS) entry which is preliminary data.</text>
</comment>
<proteinExistence type="inferred from homology"/>
<dbReference type="GO" id="GO:0015087">
    <property type="term" value="F:cobalt ion transmembrane transporter activity"/>
    <property type="evidence" value="ECO:0007669"/>
    <property type="project" value="UniProtKB-UniRule"/>
</dbReference>
<evidence type="ECO:0000256" key="2">
    <source>
        <dbReference type="ARBA" id="ARBA00009765"/>
    </source>
</evidence>
<dbReference type="InterPro" id="IPR002523">
    <property type="entry name" value="MgTranspt_CorA/ZnTranspt_ZntB"/>
</dbReference>
<dbReference type="FunFam" id="1.20.58.340:FF:000012">
    <property type="entry name" value="Magnesium transport protein CorA"/>
    <property type="match status" value="1"/>
</dbReference>
<dbReference type="Gene3D" id="3.30.460.20">
    <property type="entry name" value="CorA soluble domain-like"/>
    <property type="match status" value="1"/>
</dbReference>
<dbReference type="Proteomes" id="UP000262939">
    <property type="component" value="Unassembled WGS sequence"/>
</dbReference>
<dbReference type="EMBL" id="QVTD01000006">
    <property type="protein sequence ID" value="RFU63461.1"/>
    <property type="molecule type" value="Genomic_DNA"/>
</dbReference>
<feature type="transmembrane region" description="Helical" evidence="8">
    <location>
        <begin position="289"/>
        <end position="310"/>
    </location>
</feature>
<evidence type="ECO:0000313" key="9">
    <source>
        <dbReference type="EMBL" id="RFU63461.1"/>
    </source>
</evidence>
<dbReference type="GO" id="GO:0050897">
    <property type="term" value="F:cobalt ion binding"/>
    <property type="evidence" value="ECO:0007669"/>
    <property type="project" value="TreeGrafter"/>
</dbReference>
<accession>A0A372LD04</accession>
<dbReference type="AlphaFoldDB" id="A0A372LD04"/>
<reference evidence="9 10" key="1">
    <citation type="submission" date="2018-08" db="EMBL/GenBank/DDBJ databases">
        <title>Bacillus chawlae sp. nov., Bacillus glennii sp. nov., and Bacillus saganii sp. nov. Isolated from the Vehicle Assembly Building at Kennedy Space Center where the Viking Spacecraft were Assembled.</title>
        <authorList>
            <person name="Seuylemezian A."/>
            <person name="Vaishampayan P."/>
        </authorList>
    </citation>
    <scope>NUCLEOTIDE SEQUENCE [LARGE SCALE GENOMIC DNA]</scope>
    <source>
        <strain evidence="9 10">V44-8</strain>
    </source>
</reference>
<evidence type="ECO:0000256" key="4">
    <source>
        <dbReference type="ARBA" id="ARBA00022475"/>
    </source>
</evidence>
<dbReference type="OrthoDB" id="9803416at2"/>
<keyword evidence="7 8" id="KW-0472">Membrane</keyword>
<comment type="similarity">
    <text evidence="2 8">Belongs to the CorA metal ion transporter (MIT) (TC 1.A.35) family.</text>
</comment>
<evidence type="ECO:0000313" key="10">
    <source>
        <dbReference type="Proteomes" id="UP000262939"/>
    </source>
</evidence>
<keyword evidence="8" id="KW-0460">Magnesium</keyword>
<dbReference type="NCBIfam" id="TIGR00383">
    <property type="entry name" value="corA"/>
    <property type="match status" value="1"/>
</dbReference>
<protein>
    <recommendedName>
        <fullName evidence="8">Magnesium transport protein CorA</fullName>
    </recommendedName>
</protein>
<evidence type="ECO:0000256" key="7">
    <source>
        <dbReference type="ARBA" id="ARBA00023136"/>
    </source>
</evidence>
<dbReference type="Pfam" id="PF01544">
    <property type="entry name" value="CorA"/>
    <property type="match status" value="1"/>
</dbReference>
<dbReference type="GO" id="GO:0015095">
    <property type="term" value="F:magnesium ion transmembrane transporter activity"/>
    <property type="evidence" value="ECO:0007669"/>
    <property type="project" value="UniProtKB-UniRule"/>
</dbReference>
<evidence type="ECO:0000256" key="3">
    <source>
        <dbReference type="ARBA" id="ARBA00022448"/>
    </source>
</evidence>
<dbReference type="RefSeq" id="WP_117322827.1">
    <property type="nucleotide sequence ID" value="NZ_QVTD01000006.1"/>
</dbReference>
<dbReference type="InterPro" id="IPR045861">
    <property type="entry name" value="CorA_cytoplasmic_dom"/>
</dbReference>
<evidence type="ECO:0000256" key="8">
    <source>
        <dbReference type="RuleBase" id="RU362010"/>
    </source>
</evidence>
<keyword evidence="4 8" id="KW-1003">Cell membrane</keyword>
<evidence type="ECO:0000256" key="1">
    <source>
        <dbReference type="ARBA" id="ARBA00004651"/>
    </source>
</evidence>
<dbReference type="SUPFAM" id="SSF143865">
    <property type="entry name" value="CorA soluble domain-like"/>
    <property type="match status" value="1"/>
</dbReference>
<comment type="function">
    <text evidence="8">Mediates influx of magnesium ions.</text>
</comment>
<dbReference type="InterPro" id="IPR004488">
    <property type="entry name" value="Mg/Co-transport_prot_CorA"/>
</dbReference>
<dbReference type="SUPFAM" id="SSF144083">
    <property type="entry name" value="Magnesium transport protein CorA, transmembrane region"/>
    <property type="match status" value="1"/>
</dbReference>
<gene>
    <name evidence="8 9" type="primary">corA</name>
    <name evidence="9" type="ORF">D0466_12070</name>
</gene>
<organism evidence="9 10">
    <name type="scientific">Peribacillus glennii</name>
    <dbReference type="NCBI Taxonomy" id="2303991"/>
    <lineage>
        <taxon>Bacteria</taxon>
        <taxon>Bacillati</taxon>
        <taxon>Bacillota</taxon>
        <taxon>Bacilli</taxon>
        <taxon>Bacillales</taxon>
        <taxon>Bacillaceae</taxon>
        <taxon>Peribacillus</taxon>
    </lineage>
</organism>
<keyword evidence="3 8" id="KW-0813">Transport</keyword>
<keyword evidence="5 8" id="KW-0812">Transmembrane</keyword>
<feature type="transmembrane region" description="Helical" evidence="8">
    <location>
        <begin position="255"/>
        <end position="277"/>
    </location>
</feature>
<dbReference type="GO" id="GO:0005886">
    <property type="term" value="C:plasma membrane"/>
    <property type="evidence" value="ECO:0007669"/>
    <property type="project" value="UniProtKB-SubCell"/>
</dbReference>
<keyword evidence="6 8" id="KW-1133">Transmembrane helix</keyword>
<keyword evidence="8" id="KW-0406">Ion transport</keyword>
<evidence type="ECO:0000256" key="5">
    <source>
        <dbReference type="ARBA" id="ARBA00022692"/>
    </source>
</evidence>
<dbReference type="GO" id="GO:0000287">
    <property type="term" value="F:magnesium ion binding"/>
    <property type="evidence" value="ECO:0007669"/>
    <property type="project" value="TreeGrafter"/>
</dbReference>
<dbReference type="InterPro" id="IPR045863">
    <property type="entry name" value="CorA_TM1_TM2"/>
</dbReference>
<dbReference type="PANTHER" id="PTHR46494">
    <property type="entry name" value="CORA FAMILY METAL ION TRANSPORTER (EUROFUNG)"/>
    <property type="match status" value="1"/>
</dbReference>
<keyword evidence="10" id="KW-1185">Reference proteome</keyword>
<name>A0A372LD04_9BACI</name>
<dbReference type="CDD" id="cd12831">
    <property type="entry name" value="TmCorA-like_u2"/>
    <property type="match status" value="1"/>
</dbReference>